<dbReference type="Proteomes" id="UP000805193">
    <property type="component" value="Unassembled WGS sequence"/>
</dbReference>
<sequence length="119" mass="13196">LWRVRPLIAEVLKGCYKLPGEELASIDEQMIPFCGRTQLRQFLPRKPNPEGLKKLFFLASPSGLILDFLIYQEKKYLLCPGSSGIAKSAVLRLAQTTAPGTRLFSTAKGVKMSSKGQLK</sequence>
<feature type="non-terminal residue" evidence="1">
    <location>
        <position position="1"/>
    </location>
</feature>
<feature type="non-terminal residue" evidence="1">
    <location>
        <position position="119"/>
    </location>
</feature>
<keyword evidence="2" id="KW-1185">Reference proteome</keyword>
<gene>
    <name evidence="1" type="ORF">HPB47_018603</name>
</gene>
<dbReference type="EMBL" id="JABSTQ010007791">
    <property type="protein sequence ID" value="KAG0435238.1"/>
    <property type="molecule type" value="Genomic_DNA"/>
</dbReference>
<protein>
    <submittedName>
        <fullName evidence="1">Uncharacterized protein</fullName>
    </submittedName>
</protein>
<proteinExistence type="predicted"/>
<reference evidence="1 2" key="1">
    <citation type="journal article" date="2020" name="Cell">
        <title>Large-Scale Comparative Analyses of Tick Genomes Elucidate Their Genetic Diversity and Vector Capacities.</title>
        <authorList>
            <consortium name="Tick Genome and Microbiome Consortium (TIGMIC)"/>
            <person name="Jia N."/>
            <person name="Wang J."/>
            <person name="Shi W."/>
            <person name="Du L."/>
            <person name="Sun Y."/>
            <person name="Zhan W."/>
            <person name="Jiang J.F."/>
            <person name="Wang Q."/>
            <person name="Zhang B."/>
            <person name="Ji P."/>
            <person name="Bell-Sakyi L."/>
            <person name="Cui X.M."/>
            <person name="Yuan T.T."/>
            <person name="Jiang B.G."/>
            <person name="Yang W.F."/>
            <person name="Lam T.T."/>
            <person name="Chang Q.C."/>
            <person name="Ding S.J."/>
            <person name="Wang X.J."/>
            <person name="Zhu J.G."/>
            <person name="Ruan X.D."/>
            <person name="Zhao L."/>
            <person name="Wei J.T."/>
            <person name="Ye R.Z."/>
            <person name="Que T.C."/>
            <person name="Du C.H."/>
            <person name="Zhou Y.H."/>
            <person name="Cheng J.X."/>
            <person name="Dai P.F."/>
            <person name="Guo W.B."/>
            <person name="Han X.H."/>
            <person name="Huang E.J."/>
            <person name="Li L.F."/>
            <person name="Wei W."/>
            <person name="Gao Y.C."/>
            <person name="Liu J.Z."/>
            <person name="Shao H.Z."/>
            <person name="Wang X."/>
            <person name="Wang C.C."/>
            <person name="Yang T.C."/>
            <person name="Huo Q.B."/>
            <person name="Li W."/>
            <person name="Chen H.Y."/>
            <person name="Chen S.E."/>
            <person name="Zhou L.G."/>
            <person name="Ni X.B."/>
            <person name="Tian J.H."/>
            <person name="Sheng Y."/>
            <person name="Liu T."/>
            <person name="Pan Y.S."/>
            <person name="Xia L.Y."/>
            <person name="Li J."/>
            <person name="Zhao F."/>
            <person name="Cao W.C."/>
        </authorList>
    </citation>
    <scope>NUCLEOTIDE SEQUENCE [LARGE SCALE GENOMIC DNA]</scope>
    <source>
        <strain evidence="1">Iper-2018</strain>
    </source>
</reference>
<comment type="caution">
    <text evidence="1">The sequence shown here is derived from an EMBL/GenBank/DDBJ whole genome shotgun (WGS) entry which is preliminary data.</text>
</comment>
<evidence type="ECO:0000313" key="2">
    <source>
        <dbReference type="Proteomes" id="UP000805193"/>
    </source>
</evidence>
<evidence type="ECO:0000313" key="1">
    <source>
        <dbReference type="EMBL" id="KAG0435238.1"/>
    </source>
</evidence>
<organism evidence="1 2">
    <name type="scientific">Ixodes persulcatus</name>
    <name type="common">Taiga tick</name>
    <dbReference type="NCBI Taxonomy" id="34615"/>
    <lineage>
        <taxon>Eukaryota</taxon>
        <taxon>Metazoa</taxon>
        <taxon>Ecdysozoa</taxon>
        <taxon>Arthropoda</taxon>
        <taxon>Chelicerata</taxon>
        <taxon>Arachnida</taxon>
        <taxon>Acari</taxon>
        <taxon>Parasitiformes</taxon>
        <taxon>Ixodida</taxon>
        <taxon>Ixodoidea</taxon>
        <taxon>Ixodidae</taxon>
        <taxon>Ixodinae</taxon>
        <taxon>Ixodes</taxon>
    </lineage>
</organism>
<accession>A0AC60QKA4</accession>
<name>A0AC60QKA4_IXOPE</name>